<dbReference type="STRING" id="139420.A0A371DEE8"/>
<dbReference type="GO" id="GO:0006357">
    <property type="term" value="P:regulation of transcription by RNA polymerase II"/>
    <property type="evidence" value="ECO:0007669"/>
    <property type="project" value="UniProtKB-ARBA"/>
</dbReference>
<dbReference type="GO" id="GO:0004674">
    <property type="term" value="F:protein serine/threonine kinase activity"/>
    <property type="evidence" value="ECO:0007669"/>
    <property type="project" value="UniProtKB-UniRule"/>
</dbReference>
<dbReference type="GO" id="GO:0005956">
    <property type="term" value="C:protein kinase CK2 complex"/>
    <property type="evidence" value="ECO:0007669"/>
    <property type="project" value="TreeGrafter"/>
</dbReference>
<dbReference type="InterPro" id="IPR008271">
    <property type="entry name" value="Ser/Thr_kinase_AS"/>
</dbReference>
<feature type="binding site" evidence="8">
    <location>
        <position position="69"/>
    </location>
    <ligand>
        <name>ATP</name>
        <dbReference type="ChEBI" id="CHEBI:30616"/>
    </ligand>
</feature>
<dbReference type="GO" id="GO:0106310">
    <property type="term" value="F:protein serine kinase activity"/>
    <property type="evidence" value="ECO:0007669"/>
    <property type="project" value="UniProtKB-UniRule"/>
</dbReference>
<dbReference type="PANTHER" id="PTHR24054">
    <property type="entry name" value="CASEIN KINASE II SUBUNIT ALPHA"/>
    <property type="match status" value="1"/>
</dbReference>
<evidence type="ECO:0000256" key="8">
    <source>
        <dbReference type="PROSITE-ProRule" id="PRU10141"/>
    </source>
</evidence>
<dbReference type="PROSITE" id="PS50011">
    <property type="entry name" value="PROTEIN_KINASE_DOM"/>
    <property type="match status" value="1"/>
</dbReference>
<evidence type="ECO:0000313" key="13">
    <source>
        <dbReference type="Proteomes" id="UP000256964"/>
    </source>
</evidence>
<dbReference type="FunFam" id="1.10.510.10:FF:000459">
    <property type="entry name" value="Casein kinase II subunit alpha"/>
    <property type="match status" value="1"/>
</dbReference>
<keyword evidence="10" id="KW-0539">Nucleus</keyword>
<dbReference type="InterPro" id="IPR045216">
    <property type="entry name" value="CK2_alpha"/>
</dbReference>
<gene>
    <name evidence="12" type="ORF">OH76DRAFT_1455157</name>
</gene>
<comment type="function">
    <text evidence="10">Catalytic subunit of a constitutively active serine/threonine-protein kinase complex that phosphorylates a large number of substrates containing acidic residues C-terminal to the phosphorylated serine or threonine.</text>
</comment>
<feature type="domain" description="Protein kinase" evidence="11">
    <location>
        <begin position="32"/>
        <end position="317"/>
    </location>
</feature>
<evidence type="ECO:0000256" key="5">
    <source>
        <dbReference type="ARBA" id="ARBA00022840"/>
    </source>
</evidence>
<sequence>MARVYADVNARLGPSWYDYESTKVDWNVPDRYEIVRRIGGGRYSEVFEGIDSSNEEPCVIKVLKPIAKKKIKREIKILRNLAGGPNVIRLMDTVHDPPSRSNSLVMEYVENTDWKNLYAALTEMEIKFYLFQLLRALDFVHSRGIIHRDVKPGNIMFDRTRRKLRLIDWGLAEFYHPGTELHPRVASRYFKGPELLVGYKHYDYSLDLWSVGTILAALIFRREHFFRGRDNEDQLLKIVKVLGTDDFERYLTTYGLYLQTYNDGLLQSYPRQPWSRFMTLDNRQNVSADGLDLLDKLLRYNPQERATAAEALAHSFFNAVRLETPSNPAECVSDSGFYST</sequence>
<dbReference type="InterPro" id="IPR017441">
    <property type="entry name" value="Protein_kinase_ATP_BS"/>
</dbReference>
<evidence type="ECO:0000256" key="1">
    <source>
        <dbReference type="ARBA" id="ARBA00022527"/>
    </source>
</evidence>
<dbReference type="Gene3D" id="3.30.200.20">
    <property type="entry name" value="Phosphorylase Kinase, domain 1"/>
    <property type="match status" value="2"/>
</dbReference>
<dbReference type="PROSITE" id="PS00108">
    <property type="entry name" value="PROTEIN_KINASE_ST"/>
    <property type="match status" value="1"/>
</dbReference>
<dbReference type="GO" id="GO:0005829">
    <property type="term" value="C:cytosol"/>
    <property type="evidence" value="ECO:0007669"/>
    <property type="project" value="TreeGrafter"/>
</dbReference>
<evidence type="ECO:0000256" key="3">
    <source>
        <dbReference type="ARBA" id="ARBA00022741"/>
    </source>
</evidence>
<dbReference type="GO" id="GO:0005730">
    <property type="term" value="C:nucleolus"/>
    <property type="evidence" value="ECO:0007669"/>
    <property type="project" value="UniProtKB-ARBA"/>
</dbReference>
<dbReference type="FunFam" id="3.30.200.20:FF:000088">
    <property type="entry name" value="Casein kinase II subunit alpha"/>
    <property type="match status" value="1"/>
</dbReference>
<dbReference type="PROSITE" id="PS00107">
    <property type="entry name" value="PROTEIN_KINASE_ATP"/>
    <property type="match status" value="1"/>
</dbReference>
<accession>A0A371DEE8</accession>
<keyword evidence="4 10" id="KW-0418">Kinase</keyword>
<dbReference type="InterPro" id="IPR011009">
    <property type="entry name" value="Kinase-like_dom_sf"/>
</dbReference>
<dbReference type="SMART" id="SM00220">
    <property type="entry name" value="S_TKc"/>
    <property type="match status" value="1"/>
</dbReference>
<dbReference type="CDD" id="cd14132">
    <property type="entry name" value="STKc_CK2_alpha"/>
    <property type="match status" value="1"/>
</dbReference>
<dbReference type="SUPFAM" id="SSF56112">
    <property type="entry name" value="Protein kinase-like (PK-like)"/>
    <property type="match status" value="1"/>
</dbReference>
<keyword evidence="2 10" id="KW-0808">Transferase</keyword>
<keyword evidence="5 8" id="KW-0067">ATP-binding</keyword>
<organism evidence="12 13">
    <name type="scientific">Lentinus brumalis</name>
    <dbReference type="NCBI Taxonomy" id="2498619"/>
    <lineage>
        <taxon>Eukaryota</taxon>
        <taxon>Fungi</taxon>
        <taxon>Dikarya</taxon>
        <taxon>Basidiomycota</taxon>
        <taxon>Agaricomycotina</taxon>
        <taxon>Agaricomycetes</taxon>
        <taxon>Polyporales</taxon>
        <taxon>Polyporaceae</taxon>
        <taxon>Lentinus</taxon>
    </lineage>
</organism>
<evidence type="ECO:0000256" key="10">
    <source>
        <dbReference type="RuleBase" id="RU369118"/>
    </source>
</evidence>
<dbReference type="Pfam" id="PF00069">
    <property type="entry name" value="Pkinase"/>
    <property type="match status" value="1"/>
</dbReference>
<evidence type="ECO:0000313" key="12">
    <source>
        <dbReference type="EMBL" id="RDX50890.1"/>
    </source>
</evidence>
<keyword evidence="3 8" id="KW-0547">Nucleotide-binding</keyword>
<dbReference type="OrthoDB" id="10254671at2759"/>
<dbReference type="Proteomes" id="UP000256964">
    <property type="component" value="Unassembled WGS sequence"/>
</dbReference>
<comment type="catalytic activity">
    <reaction evidence="7 10">
        <text>L-seryl-[protein] + ATP = O-phospho-L-seryl-[protein] + ADP + H(+)</text>
        <dbReference type="Rhea" id="RHEA:17989"/>
        <dbReference type="Rhea" id="RHEA-COMP:9863"/>
        <dbReference type="Rhea" id="RHEA-COMP:11604"/>
        <dbReference type="ChEBI" id="CHEBI:15378"/>
        <dbReference type="ChEBI" id="CHEBI:29999"/>
        <dbReference type="ChEBI" id="CHEBI:30616"/>
        <dbReference type="ChEBI" id="CHEBI:83421"/>
        <dbReference type="ChEBI" id="CHEBI:456216"/>
        <dbReference type="EC" id="2.7.11.1"/>
    </reaction>
</comment>
<evidence type="ECO:0000256" key="6">
    <source>
        <dbReference type="ARBA" id="ARBA00047899"/>
    </source>
</evidence>
<evidence type="ECO:0000256" key="9">
    <source>
        <dbReference type="RuleBase" id="RU000304"/>
    </source>
</evidence>
<comment type="subcellular location">
    <subcellularLocation>
        <location evidence="10">Nucleus</location>
    </subcellularLocation>
</comment>
<dbReference type="InterPro" id="IPR000719">
    <property type="entry name" value="Prot_kinase_dom"/>
</dbReference>
<dbReference type="EC" id="2.7.11.1" evidence="10"/>
<reference evidence="12 13" key="1">
    <citation type="journal article" date="2018" name="Biotechnol. Biofuels">
        <title>Integrative visual omics of the white-rot fungus Polyporus brumalis exposes the biotechnological potential of its oxidative enzymes for delignifying raw plant biomass.</title>
        <authorList>
            <person name="Miyauchi S."/>
            <person name="Rancon A."/>
            <person name="Drula E."/>
            <person name="Hage H."/>
            <person name="Chaduli D."/>
            <person name="Favel A."/>
            <person name="Grisel S."/>
            <person name="Henrissat B."/>
            <person name="Herpoel-Gimbert I."/>
            <person name="Ruiz-Duenas F.J."/>
            <person name="Chevret D."/>
            <person name="Hainaut M."/>
            <person name="Lin J."/>
            <person name="Wang M."/>
            <person name="Pangilinan J."/>
            <person name="Lipzen A."/>
            <person name="Lesage-Meessen L."/>
            <person name="Navarro D."/>
            <person name="Riley R."/>
            <person name="Grigoriev I.V."/>
            <person name="Zhou S."/>
            <person name="Raouche S."/>
            <person name="Rosso M.N."/>
        </authorList>
    </citation>
    <scope>NUCLEOTIDE SEQUENCE [LARGE SCALE GENOMIC DNA]</scope>
    <source>
        <strain evidence="12 13">BRFM 1820</strain>
    </source>
</reference>
<protein>
    <recommendedName>
        <fullName evidence="10">Casein kinase II subunit alpha</fullName>
        <shortName evidence="10">CK II alpha</shortName>
        <ecNumber evidence="10">2.7.11.1</ecNumber>
    </recommendedName>
</protein>
<evidence type="ECO:0000256" key="2">
    <source>
        <dbReference type="ARBA" id="ARBA00022679"/>
    </source>
</evidence>
<keyword evidence="13" id="KW-1185">Reference proteome</keyword>
<evidence type="ECO:0000256" key="7">
    <source>
        <dbReference type="ARBA" id="ARBA00048679"/>
    </source>
</evidence>
<comment type="catalytic activity">
    <reaction evidence="6 10">
        <text>L-threonyl-[protein] + ATP = O-phospho-L-threonyl-[protein] + ADP + H(+)</text>
        <dbReference type="Rhea" id="RHEA:46608"/>
        <dbReference type="Rhea" id="RHEA-COMP:11060"/>
        <dbReference type="Rhea" id="RHEA-COMP:11605"/>
        <dbReference type="ChEBI" id="CHEBI:15378"/>
        <dbReference type="ChEBI" id="CHEBI:30013"/>
        <dbReference type="ChEBI" id="CHEBI:30616"/>
        <dbReference type="ChEBI" id="CHEBI:61977"/>
        <dbReference type="ChEBI" id="CHEBI:456216"/>
        <dbReference type="EC" id="2.7.11.1"/>
    </reaction>
</comment>
<comment type="subunit">
    <text evidence="10">Heterotetramer.</text>
</comment>
<dbReference type="Gene3D" id="1.10.510.10">
    <property type="entry name" value="Transferase(Phosphotransferase) domain 1"/>
    <property type="match status" value="1"/>
</dbReference>
<comment type="similarity">
    <text evidence="10">Belongs to the protein kinase superfamily. Ser/Thr protein kinase family. CK2 subfamily.</text>
</comment>
<evidence type="ECO:0000256" key="4">
    <source>
        <dbReference type="ARBA" id="ARBA00022777"/>
    </source>
</evidence>
<proteinExistence type="inferred from homology"/>
<dbReference type="GO" id="GO:0005524">
    <property type="term" value="F:ATP binding"/>
    <property type="evidence" value="ECO:0007669"/>
    <property type="project" value="UniProtKB-UniRule"/>
</dbReference>
<dbReference type="EMBL" id="KZ857397">
    <property type="protein sequence ID" value="RDX50890.1"/>
    <property type="molecule type" value="Genomic_DNA"/>
</dbReference>
<keyword evidence="1 9" id="KW-0723">Serine/threonine-protein kinase</keyword>
<dbReference type="GO" id="GO:0051726">
    <property type="term" value="P:regulation of cell cycle"/>
    <property type="evidence" value="ECO:0007669"/>
    <property type="project" value="TreeGrafter"/>
</dbReference>
<dbReference type="PANTHER" id="PTHR24054:SF0">
    <property type="entry name" value="CASEIN KINASE II SUBUNIT ALPHA"/>
    <property type="match status" value="1"/>
</dbReference>
<name>A0A371DEE8_9APHY</name>
<dbReference type="AlphaFoldDB" id="A0A371DEE8"/>
<evidence type="ECO:0000259" key="11">
    <source>
        <dbReference type="PROSITE" id="PS50011"/>
    </source>
</evidence>